<evidence type="ECO:0000313" key="2">
    <source>
        <dbReference type="EMBL" id="ACL64173.1"/>
    </source>
</evidence>
<dbReference type="SMART" id="SM00052">
    <property type="entry name" value="EAL"/>
    <property type="match status" value="1"/>
</dbReference>
<organism evidence="2 3">
    <name type="scientific">Anaeromyxobacter dehalogenans (strain ATCC BAA-258 / DSM 21875 / 2CP-1)</name>
    <dbReference type="NCBI Taxonomy" id="455488"/>
    <lineage>
        <taxon>Bacteria</taxon>
        <taxon>Pseudomonadati</taxon>
        <taxon>Myxococcota</taxon>
        <taxon>Myxococcia</taxon>
        <taxon>Myxococcales</taxon>
        <taxon>Cystobacterineae</taxon>
        <taxon>Anaeromyxobacteraceae</taxon>
        <taxon>Anaeromyxobacter</taxon>
    </lineage>
</organism>
<dbReference type="CDD" id="cd01948">
    <property type="entry name" value="EAL"/>
    <property type="match status" value="1"/>
</dbReference>
<dbReference type="Gene3D" id="3.20.20.450">
    <property type="entry name" value="EAL domain"/>
    <property type="match status" value="1"/>
</dbReference>
<evidence type="ECO:0000313" key="3">
    <source>
        <dbReference type="Proteomes" id="UP000007089"/>
    </source>
</evidence>
<dbReference type="PANTHER" id="PTHR33121:SF76">
    <property type="entry name" value="SIGNALING PROTEIN"/>
    <property type="match status" value="1"/>
</dbReference>
<dbReference type="GO" id="GO:0071111">
    <property type="term" value="F:cyclic-guanylate-specific phosphodiesterase activity"/>
    <property type="evidence" value="ECO:0007669"/>
    <property type="project" value="InterPro"/>
</dbReference>
<dbReference type="AlphaFoldDB" id="B8JDS8"/>
<keyword evidence="3" id="KW-1185">Reference proteome</keyword>
<proteinExistence type="predicted"/>
<accession>B8JDS8</accession>
<dbReference type="RefSeq" id="WP_012632189.1">
    <property type="nucleotide sequence ID" value="NC_011891.1"/>
</dbReference>
<dbReference type="InterPro" id="IPR035919">
    <property type="entry name" value="EAL_sf"/>
</dbReference>
<name>B8JDS8_ANAD2</name>
<dbReference type="HOGENOM" id="CLU_000445_70_50_7"/>
<dbReference type="Pfam" id="PF00563">
    <property type="entry name" value="EAL"/>
    <property type="match status" value="1"/>
</dbReference>
<dbReference type="PANTHER" id="PTHR33121">
    <property type="entry name" value="CYCLIC DI-GMP PHOSPHODIESTERASE PDEF"/>
    <property type="match status" value="1"/>
</dbReference>
<dbReference type="SUPFAM" id="SSF141868">
    <property type="entry name" value="EAL domain-like"/>
    <property type="match status" value="1"/>
</dbReference>
<dbReference type="PROSITE" id="PS50883">
    <property type="entry name" value="EAL"/>
    <property type="match status" value="1"/>
</dbReference>
<gene>
    <name evidence="2" type="ordered locus">A2cp1_0821</name>
</gene>
<protein>
    <submittedName>
        <fullName evidence="2">Diguanylate phosphodiesterase</fullName>
    </submittedName>
</protein>
<dbReference type="InterPro" id="IPR001633">
    <property type="entry name" value="EAL_dom"/>
</dbReference>
<reference evidence="2" key="1">
    <citation type="submission" date="2009-01" db="EMBL/GenBank/DDBJ databases">
        <title>Complete sequence of Anaeromyxobacter dehalogenans 2CP-1.</title>
        <authorList>
            <consortium name="US DOE Joint Genome Institute"/>
            <person name="Lucas S."/>
            <person name="Copeland A."/>
            <person name="Lapidus A."/>
            <person name="Glavina del Rio T."/>
            <person name="Dalin E."/>
            <person name="Tice H."/>
            <person name="Bruce D."/>
            <person name="Goodwin L."/>
            <person name="Pitluck S."/>
            <person name="Saunders E."/>
            <person name="Brettin T."/>
            <person name="Detter J.C."/>
            <person name="Han C."/>
            <person name="Larimer F."/>
            <person name="Land M."/>
            <person name="Hauser L."/>
            <person name="Kyrpides N."/>
            <person name="Ovchinnikova G."/>
            <person name="Beliaev A.S."/>
            <person name="Richardson P."/>
        </authorList>
    </citation>
    <scope>NUCLEOTIDE SEQUENCE</scope>
    <source>
        <strain evidence="2">2CP-1</strain>
    </source>
</reference>
<feature type="domain" description="EAL" evidence="1">
    <location>
        <begin position="48"/>
        <end position="285"/>
    </location>
</feature>
<dbReference type="KEGG" id="acp:A2cp1_0821"/>
<sequence length="285" mass="31974">MSAVAWQYGPEGVEAELHGLVPPEVDPTPAAPIPFDLHTVETRPRMPRPLDLDEIRRVLDDGRFWTEYQAIVHCRTGRTVAFEALARFRHRSGRPIPPDRVFPLLRDEPALLLRAELTLKLHQVEHAPRAPVFVNLDPDSWTRAGDRHQNPFLALFGSAQNKVVVEVTEALARTEALAARDMLASLRSRHVTVALDDVGAVDGLLSFEAMTEAEVLKFDRSLIPRFENPRYRALVQALTRMAREVGAHTVLEGVETTAEFVLARDLGFDLVQGFLFKDRARVAGR</sequence>
<evidence type="ECO:0000259" key="1">
    <source>
        <dbReference type="PROSITE" id="PS50883"/>
    </source>
</evidence>
<dbReference type="InterPro" id="IPR050706">
    <property type="entry name" value="Cyclic-di-GMP_PDE-like"/>
</dbReference>
<dbReference type="EMBL" id="CP001359">
    <property type="protein sequence ID" value="ACL64173.1"/>
    <property type="molecule type" value="Genomic_DNA"/>
</dbReference>
<dbReference type="Proteomes" id="UP000007089">
    <property type="component" value="Chromosome"/>
</dbReference>